<gene>
    <name evidence="2 3" type="primary">dtd</name>
    <name evidence="3" type="ORF">CA12_40130</name>
</gene>
<dbReference type="KEGG" id="acaf:CA12_40130"/>
<reference evidence="3 4" key="1">
    <citation type="submission" date="2019-02" db="EMBL/GenBank/DDBJ databases">
        <title>Deep-cultivation of Planctomycetes and their phenomic and genomic characterization uncovers novel biology.</title>
        <authorList>
            <person name="Wiegand S."/>
            <person name="Jogler M."/>
            <person name="Boedeker C."/>
            <person name="Pinto D."/>
            <person name="Vollmers J."/>
            <person name="Rivas-Marin E."/>
            <person name="Kohn T."/>
            <person name="Peeters S.H."/>
            <person name="Heuer A."/>
            <person name="Rast P."/>
            <person name="Oberbeckmann S."/>
            <person name="Bunk B."/>
            <person name="Jeske O."/>
            <person name="Meyerdierks A."/>
            <person name="Storesund J.E."/>
            <person name="Kallscheuer N."/>
            <person name="Luecker S."/>
            <person name="Lage O.M."/>
            <person name="Pohl T."/>
            <person name="Merkel B.J."/>
            <person name="Hornburger P."/>
            <person name="Mueller R.-W."/>
            <person name="Bruemmer F."/>
            <person name="Labrenz M."/>
            <person name="Spormann A.M."/>
            <person name="Op den Camp H."/>
            <person name="Overmann J."/>
            <person name="Amann R."/>
            <person name="Jetten M.S.M."/>
            <person name="Mascher T."/>
            <person name="Medema M.H."/>
            <person name="Devos D.P."/>
            <person name="Kaster A.-K."/>
            <person name="Ovreas L."/>
            <person name="Rohde M."/>
            <person name="Galperin M.Y."/>
            <person name="Jogler C."/>
        </authorList>
    </citation>
    <scope>NUCLEOTIDE SEQUENCE [LARGE SCALE GENOMIC DNA]</scope>
    <source>
        <strain evidence="3 4">CA12</strain>
    </source>
</reference>
<dbReference type="HAMAP" id="MF_00518">
    <property type="entry name" value="Deacylase_Dtd"/>
    <property type="match status" value="1"/>
</dbReference>
<dbReference type="RefSeq" id="WP_145360872.1">
    <property type="nucleotide sequence ID" value="NZ_CP036265.1"/>
</dbReference>
<keyword evidence="2 3" id="KW-0378">Hydrolase</keyword>
<comment type="catalytic activity">
    <reaction evidence="2">
        <text>glycyl-tRNA(Ala) + H2O = tRNA(Ala) + glycine + H(+)</text>
        <dbReference type="Rhea" id="RHEA:53744"/>
        <dbReference type="Rhea" id="RHEA-COMP:9657"/>
        <dbReference type="Rhea" id="RHEA-COMP:13640"/>
        <dbReference type="ChEBI" id="CHEBI:15377"/>
        <dbReference type="ChEBI" id="CHEBI:15378"/>
        <dbReference type="ChEBI" id="CHEBI:57305"/>
        <dbReference type="ChEBI" id="CHEBI:78442"/>
        <dbReference type="ChEBI" id="CHEBI:78522"/>
    </reaction>
</comment>
<dbReference type="EMBL" id="CP036265">
    <property type="protein sequence ID" value="QDT17877.1"/>
    <property type="molecule type" value="Genomic_DNA"/>
</dbReference>
<dbReference type="GO" id="GO:0106026">
    <property type="term" value="F:Gly-tRNA(Ala) deacylase activity"/>
    <property type="evidence" value="ECO:0007669"/>
    <property type="project" value="UniProtKB-UniRule"/>
</dbReference>
<dbReference type="EC" id="3.1.1.-" evidence="2"/>
<dbReference type="GO" id="GO:0051500">
    <property type="term" value="F:D-tyrosyl-tRNA(Tyr) deacylase activity"/>
    <property type="evidence" value="ECO:0007669"/>
    <property type="project" value="TreeGrafter"/>
</dbReference>
<protein>
    <recommendedName>
        <fullName evidence="2">D-aminoacyl-tRNA deacylase</fullName>
        <shortName evidence="2">DTD</shortName>
        <ecNumber evidence="2">3.1.1.96</ecNumber>
    </recommendedName>
    <alternativeName>
        <fullName evidence="2">Gly-tRNA(Ala) deacylase</fullName>
        <ecNumber evidence="2">3.1.1.-</ecNumber>
    </alternativeName>
</protein>
<dbReference type="CDD" id="cd00563">
    <property type="entry name" value="Dtyr_deacylase"/>
    <property type="match status" value="1"/>
</dbReference>
<keyword evidence="2" id="KW-0820">tRNA-binding</keyword>
<dbReference type="GO" id="GO:0043908">
    <property type="term" value="F:Ser(Gly)-tRNA(Ala) hydrolase activity"/>
    <property type="evidence" value="ECO:0007669"/>
    <property type="project" value="UniProtKB-UniRule"/>
</dbReference>
<evidence type="ECO:0000256" key="1">
    <source>
        <dbReference type="ARBA" id="ARBA00009673"/>
    </source>
</evidence>
<feature type="short sequence motif" description="Gly-cisPro motif, important for rejection of L-amino acids" evidence="2">
    <location>
        <begin position="149"/>
        <end position="150"/>
    </location>
</feature>
<evidence type="ECO:0000313" key="3">
    <source>
        <dbReference type="EMBL" id="QDT17877.1"/>
    </source>
</evidence>
<name>A0A517PES7_9PLAN</name>
<comment type="function">
    <text evidence="2">An aminoacyl-tRNA editing enzyme that deacylates mischarged D-aminoacyl-tRNAs. Also deacylates mischarged glycyl-tRNA(Ala), protecting cells against glycine mischarging by AlaRS. Acts via tRNA-based rather than protein-based catalysis; rejects L-amino acids rather than detecting D-amino acids in the active site. By recycling D-aminoacyl-tRNA to D-amino acids and free tRNA molecules, this enzyme counteracts the toxicity associated with the formation of D-aminoacyl-tRNA entities in vivo and helps enforce protein L-homochirality.</text>
</comment>
<comment type="similarity">
    <text evidence="1 2">Belongs to the DTD family.</text>
</comment>
<dbReference type="OrthoDB" id="9801395at2"/>
<dbReference type="Proteomes" id="UP000318741">
    <property type="component" value="Chromosome"/>
</dbReference>
<dbReference type="PANTHER" id="PTHR10472:SF5">
    <property type="entry name" value="D-AMINOACYL-TRNA DEACYLASE 1"/>
    <property type="match status" value="1"/>
</dbReference>
<dbReference type="EC" id="3.1.1.96" evidence="2"/>
<proteinExistence type="inferred from homology"/>
<dbReference type="GO" id="GO:0000049">
    <property type="term" value="F:tRNA binding"/>
    <property type="evidence" value="ECO:0007669"/>
    <property type="project" value="UniProtKB-UniRule"/>
</dbReference>
<comment type="domain">
    <text evidence="2">A Gly-cisPro motif from one monomer fits into the active site of the other monomer to allow specific chiral rejection of L-amino acids.</text>
</comment>
<keyword evidence="2" id="KW-0963">Cytoplasm</keyword>
<comment type="subunit">
    <text evidence="2">Homodimer.</text>
</comment>
<keyword evidence="4" id="KW-1185">Reference proteome</keyword>
<evidence type="ECO:0000313" key="4">
    <source>
        <dbReference type="Proteomes" id="UP000318741"/>
    </source>
</evidence>
<dbReference type="InterPro" id="IPR003732">
    <property type="entry name" value="Daa-tRNA_deacyls_DTD"/>
</dbReference>
<sequence>MRAVVQRVSEASVTVDGEVVGAVGRGLLVLLGVEEGDAETDAKWLAAKIAGLRIFPDADGKMNRSVADVAGDAGEAAAGEPPAGALVVSQFTLLGDCRTGRRPSFTAAAPPAEADRLYQTVCERLRGGGLFVATGVFRADMAVSLTNDGPVTLLLDSRKRF</sequence>
<keyword evidence="2" id="KW-0694">RNA-binding</keyword>
<dbReference type="Gene3D" id="3.50.80.10">
    <property type="entry name" value="D-tyrosyl-tRNA(Tyr) deacylase"/>
    <property type="match status" value="1"/>
</dbReference>
<dbReference type="InterPro" id="IPR023509">
    <property type="entry name" value="DTD-like_sf"/>
</dbReference>
<comment type="subcellular location">
    <subcellularLocation>
        <location evidence="2">Cytoplasm</location>
    </subcellularLocation>
</comment>
<dbReference type="SUPFAM" id="SSF69500">
    <property type="entry name" value="DTD-like"/>
    <property type="match status" value="1"/>
</dbReference>
<dbReference type="GO" id="GO:0005737">
    <property type="term" value="C:cytoplasm"/>
    <property type="evidence" value="ECO:0007669"/>
    <property type="project" value="UniProtKB-SubCell"/>
</dbReference>
<dbReference type="NCBIfam" id="TIGR00256">
    <property type="entry name" value="D-aminoacyl-tRNA deacylase"/>
    <property type="match status" value="1"/>
</dbReference>
<organism evidence="3 4">
    <name type="scientific">Alienimonas californiensis</name>
    <dbReference type="NCBI Taxonomy" id="2527989"/>
    <lineage>
        <taxon>Bacteria</taxon>
        <taxon>Pseudomonadati</taxon>
        <taxon>Planctomycetota</taxon>
        <taxon>Planctomycetia</taxon>
        <taxon>Planctomycetales</taxon>
        <taxon>Planctomycetaceae</taxon>
        <taxon>Alienimonas</taxon>
    </lineage>
</organism>
<dbReference type="Pfam" id="PF02580">
    <property type="entry name" value="Tyr_Deacylase"/>
    <property type="match status" value="1"/>
</dbReference>
<dbReference type="AlphaFoldDB" id="A0A517PES7"/>
<evidence type="ECO:0000256" key="2">
    <source>
        <dbReference type="HAMAP-Rule" id="MF_00518"/>
    </source>
</evidence>
<accession>A0A517PES7</accession>
<comment type="catalytic activity">
    <reaction evidence="2">
        <text>a D-aminoacyl-tRNA + H2O = a tRNA + a D-alpha-amino acid + H(+)</text>
        <dbReference type="Rhea" id="RHEA:13953"/>
        <dbReference type="Rhea" id="RHEA-COMP:10123"/>
        <dbReference type="Rhea" id="RHEA-COMP:10124"/>
        <dbReference type="ChEBI" id="CHEBI:15377"/>
        <dbReference type="ChEBI" id="CHEBI:15378"/>
        <dbReference type="ChEBI" id="CHEBI:59871"/>
        <dbReference type="ChEBI" id="CHEBI:78442"/>
        <dbReference type="ChEBI" id="CHEBI:79333"/>
        <dbReference type="EC" id="3.1.1.96"/>
    </reaction>
</comment>
<dbReference type="FunFam" id="3.50.80.10:FF:000001">
    <property type="entry name" value="D-aminoacyl-tRNA deacylase"/>
    <property type="match status" value="1"/>
</dbReference>
<dbReference type="GO" id="GO:0019478">
    <property type="term" value="P:D-amino acid catabolic process"/>
    <property type="evidence" value="ECO:0007669"/>
    <property type="project" value="UniProtKB-UniRule"/>
</dbReference>
<dbReference type="PANTHER" id="PTHR10472">
    <property type="entry name" value="D-TYROSYL-TRNA TYR DEACYLASE"/>
    <property type="match status" value="1"/>
</dbReference>